<keyword evidence="3 6" id="KW-0697">Rotamase</keyword>
<keyword evidence="1 7" id="KW-0732">Signal</keyword>
<reference evidence="9 10" key="1">
    <citation type="journal article" date="2017" name="Environ. Microbiol.">
        <title>Genomic and physiological analyses of 'Reinekea forsetii' reveal a versatile opportunistic lifestyle during spring algae blooms.</title>
        <authorList>
            <person name="Avci B."/>
            <person name="Hahnke R.L."/>
            <person name="Chafee M."/>
            <person name="Fischer T."/>
            <person name="Gruber-Vodicka H."/>
            <person name="Tegetmeyer H.E."/>
            <person name="Harder J."/>
            <person name="Fuchs B.M."/>
            <person name="Amann R.I."/>
            <person name="Teeling H."/>
        </authorList>
    </citation>
    <scope>NUCLEOTIDE SEQUENCE [LARGE SCALE GENOMIC DNA]</scope>
    <source>
        <strain evidence="9 10">Hel1_31_D35</strain>
    </source>
</reference>
<dbReference type="InterPro" id="IPR046357">
    <property type="entry name" value="PPIase_dom_sf"/>
</dbReference>
<feature type="chain" id="PRO_5014668636" evidence="7">
    <location>
        <begin position="25"/>
        <end position="406"/>
    </location>
</feature>
<dbReference type="InterPro" id="IPR027304">
    <property type="entry name" value="Trigger_fact/SurA_dom_sf"/>
</dbReference>
<name>A0A2K8KLJ7_9GAMM</name>
<protein>
    <submittedName>
        <fullName evidence="9">Survival protein SurA (Peptidyl-prolyl cis-trans isomerase SurA)</fullName>
        <ecNumber evidence="9">5.2.1.8</ecNumber>
    </submittedName>
</protein>
<evidence type="ECO:0000256" key="6">
    <source>
        <dbReference type="PROSITE-ProRule" id="PRU00278"/>
    </source>
</evidence>
<dbReference type="Pfam" id="PF09312">
    <property type="entry name" value="SurA_N"/>
    <property type="match status" value="1"/>
</dbReference>
<accession>A0A2K8KLJ7</accession>
<dbReference type="RefSeq" id="WP_100256016.1">
    <property type="nucleotide sequence ID" value="NZ_CP011797.1"/>
</dbReference>
<dbReference type="PANTHER" id="PTHR47637:SF1">
    <property type="entry name" value="CHAPERONE SURA"/>
    <property type="match status" value="1"/>
</dbReference>
<dbReference type="Gene3D" id="3.10.50.40">
    <property type="match status" value="1"/>
</dbReference>
<evidence type="ECO:0000313" key="9">
    <source>
        <dbReference type="EMBL" id="ATX75622.1"/>
    </source>
</evidence>
<dbReference type="KEGG" id="rfo:REIFOR_00450"/>
<dbReference type="EMBL" id="CP011797">
    <property type="protein sequence ID" value="ATX75622.1"/>
    <property type="molecule type" value="Genomic_DNA"/>
</dbReference>
<keyword evidence="2" id="KW-0574">Periplasm</keyword>
<dbReference type="AlphaFoldDB" id="A0A2K8KLJ7"/>
<evidence type="ECO:0000256" key="3">
    <source>
        <dbReference type="ARBA" id="ARBA00023110"/>
    </source>
</evidence>
<dbReference type="InterPro" id="IPR000297">
    <property type="entry name" value="PPIase_PpiC"/>
</dbReference>
<dbReference type="InterPro" id="IPR050280">
    <property type="entry name" value="OMP_Chaperone_SurA"/>
</dbReference>
<dbReference type="PANTHER" id="PTHR47637">
    <property type="entry name" value="CHAPERONE SURA"/>
    <property type="match status" value="1"/>
</dbReference>
<dbReference type="InterPro" id="IPR015391">
    <property type="entry name" value="SurA_N"/>
</dbReference>
<dbReference type="SUPFAM" id="SSF109998">
    <property type="entry name" value="Triger factor/SurA peptide-binding domain-like"/>
    <property type="match status" value="1"/>
</dbReference>
<keyword evidence="4" id="KW-0143">Chaperone</keyword>
<feature type="domain" description="PpiC" evidence="8">
    <location>
        <begin position="262"/>
        <end position="361"/>
    </location>
</feature>
<evidence type="ECO:0000256" key="5">
    <source>
        <dbReference type="ARBA" id="ARBA00023235"/>
    </source>
</evidence>
<keyword evidence="5 6" id="KW-0413">Isomerase</keyword>
<sequence>MTKISRLHYGLLSALLWLSTATFAQTLDTIAVVVNDDVVTRAELAARVASIKAQYQANPGVLPNDTALSQQILDALILESLQLQLAKRGNLILPEQRVDEALANIAKNQNISTNELLNAVQDSGRNVDDFRQQIRNELTISALQRQIVGRQIFVSNAEVDRFLNSQSGQSLKDTEYQLAYRRFEAQQRDQAESLVKRLNQGDDLLAEVGSKDLGFRALADIPSIFRTLVPVLQDREAVLIEKDGVLHLAQLITKTAAESVNIREYSIRHLLIKTDALFDRRSAQALLSDLRAQILNGVDMAQLADQFSQDDGTKGLGGDLGWNTLDNYVTEFSQVARDLELNQVSEVFESPFGFHILRVEDSRTRDVSVDVLRNQVRNQLSQRRYTDAVQRWQTELRAESYIEMRP</sequence>
<evidence type="ECO:0000256" key="2">
    <source>
        <dbReference type="ARBA" id="ARBA00022764"/>
    </source>
</evidence>
<dbReference type="GO" id="GO:0003755">
    <property type="term" value="F:peptidyl-prolyl cis-trans isomerase activity"/>
    <property type="evidence" value="ECO:0007669"/>
    <property type="project" value="UniProtKB-KW"/>
</dbReference>
<dbReference type="Proteomes" id="UP000229757">
    <property type="component" value="Chromosome"/>
</dbReference>
<evidence type="ECO:0000256" key="7">
    <source>
        <dbReference type="SAM" id="SignalP"/>
    </source>
</evidence>
<keyword evidence="10" id="KW-1185">Reference proteome</keyword>
<dbReference type="SUPFAM" id="SSF54534">
    <property type="entry name" value="FKBP-like"/>
    <property type="match status" value="1"/>
</dbReference>
<dbReference type="Gene3D" id="1.10.4030.10">
    <property type="entry name" value="Porin chaperone SurA, peptide-binding domain"/>
    <property type="match status" value="1"/>
</dbReference>
<proteinExistence type="predicted"/>
<dbReference type="Pfam" id="PF00639">
    <property type="entry name" value="Rotamase"/>
    <property type="match status" value="1"/>
</dbReference>
<evidence type="ECO:0000256" key="4">
    <source>
        <dbReference type="ARBA" id="ARBA00023186"/>
    </source>
</evidence>
<dbReference type="PROSITE" id="PS50198">
    <property type="entry name" value="PPIC_PPIASE_2"/>
    <property type="match status" value="1"/>
</dbReference>
<organism evidence="9 10">
    <name type="scientific">Reinekea forsetii</name>
    <dbReference type="NCBI Taxonomy" id="1336806"/>
    <lineage>
        <taxon>Bacteria</taxon>
        <taxon>Pseudomonadati</taxon>
        <taxon>Pseudomonadota</taxon>
        <taxon>Gammaproteobacteria</taxon>
        <taxon>Oceanospirillales</taxon>
        <taxon>Saccharospirillaceae</taxon>
        <taxon>Reinekea</taxon>
    </lineage>
</organism>
<feature type="signal peptide" evidence="7">
    <location>
        <begin position="1"/>
        <end position="24"/>
    </location>
</feature>
<dbReference type="OrthoDB" id="14196at2"/>
<gene>
    <name evidence="9" type="primary">surA</name>
    <name evidence="9" type="ORF">REIFOR_00450</name>
</gene>
<evidence type="ECO:0000313" key="10">
    <source>
        <dbReference type="Proteomes" id="UP000229757"/>
    </source>
</evidence>
<dbReference type="EC" id="5.2.1.8" evidence="9"/>
<evidence type="ECO:0000256" key="1">
    <source>
        <dbReference type="ARBA" id="ARBA00022729"/>
    </source>
</evidence>
<evidence type="ECO:0000259" key="8">
    <source>
        <dbReference type="PROSITE" id="PS50198"/>
    </source>
</evidence>